<protein>
    <submittedName>
        <fullName evidence="2">Uncharacterized protein</fullName>
    </submittedName>
</protein>
<reference evidence="2 3" key="1">
    <citation type="journal article" date="2023" name="G3 (Bethesda)">
        <title>A chromosome-length genome assembly and annotation of blackberry (Rubus argutus, cv. 'Hillquist').</title>
        <authorList>
            <person name="Bruna T."/>
            <person name="Aryal R."/>
            <person name="Dudchenko O."/>
            <person name="Sargent D.J."/>
            <person name="Mead D."/>
            <person name="Buti M."/>
            <person name="Cavallini A."/>
            <person name="Hytonen T."/>
            <person name="Andres J."/>
            <person name="Pham M."/>
            <person name="Weisz D."/>
            <person name="Mascagni F."/>
            <person name="Usai G."/>
            <person name="Natali L."/>
            <person name="Bassil N."/>
            <person name="Fernandez G.E."/>
            <person name="Lomsadze A."/>
            <person name="Armour M."/>
            <person name="Olukolu B."/>
            <person name="Poorten T."/>
            <person name="Britton C."/>
            <person name="Davik J."/>
            <person name="Ashrafi H."/>
            <person name="Aiden E.L."/>
            <person name="Borodovsky M."/>
            <person name="Worthington M."/>
        </authorList>
    </citation>
    <scope>NUCLEOTIDE SEQUENCE [LARGE SCALE GENOMIC DNA]</scope>
    <source>
        <strain evidence="2">PI 553951</strain>
    </source>
</reference>
<keyword evidence="1" id="KW-0472">Membrane</keyword>
<proteinExistence type="predicted"/>
<evidence type="ECO:0000313" key="2">
    <source>
        <dbReference type="EMBL" id="KAK9934982.1"/>
    </source>
</evidence>
<comment type="caution">
    <text evidence="2">The sequence shown here is derived from an EMBL/GenBank/DDBJ whole genome shotgun (WGS) entry which is preliminary data.</text>
</comment>
<gene>
    <name evidence="2" type="ORF">M0R45_022101</name>
</gene>
<evidence type="ECO:0000313" key="3">
    <source>
        <dbReference type="Proteomes" id="UP001457282"/>
    </source>
</evidence>
<dbReference type="EMBL" id="JBEDUW010000004">
    <property type="protein sequence ID" value="KAK9934982.1"/>
    <property type="molecule type" value="Genomic_DNA"/>
</dbReference>
<sequence>MSANESRERARKREGDENGVELCDHEVDLTNVAITAGAVAGLALLAWGFSGIVAAASSSQQRRTTKAPGRDYRIFRDDLSMILLPTSKASANRDLIGIIFMS</sequence>
<keyword evidence="1" id="KW-1133">Transmembrane helix</keyword>
<dbReference type="AlphaFoldDB" id="A0AAW1XGW5"/>
<keyword evidence="3" id="KW-1185">Reference proteome</keyword>
<keyword evidence="1" id="KW-0812">Transmembrane</keyword>
<dbReference type="Proteomes" id="UP001457282">
    <property type="component" value="Unassembled WGS sequence"/>
</dbReference>
<evidence type="ECO:0000256" key="1">
    <source>
        <dbReference type="SAM" id="Phobius"/>
    </source>
</evidence>
<accession>A0AAW1XGW5</accession>
<organism evidence="2 3">
    <name type="scientific">Rubus argutus</name>
    <name type="common">Southern blackberry</name>
    <dbReference type="NCBI Taxonomy" id="59490"/>
    <lineage>
        <taxon>Eukaryota</taxon>
        <taxon>Viridiplantae</taxon>
        <taxon>Streptophyta</taxon>
        <taxon>Embryophyta</taxon>
        <taxon>Tracheophyta</taxon>
        <taxon>Spermatophyta</taxon>
        <taxon>Magnoliopsida</taxon>
        <taxon>eudicotyledons</taxon>
        <taxon>Gunneridae</taxon>
        <taxon>Pentapetalae</taxon>
        <taxon>rosids</taxon>
        <taxon>fabids</taxon>
        <taxon>Rosales</taxon>
        <taxon>Rosaceae</taxon>
        <taxon>Rosoideae</taxon>
        <taxon>Rosoideae incertae sedis</taxon>
        <taxon>Rubus</taxon>
    </lineage>
</organism>
<name>A0AAW1XGW5_RUBAR</name>
<feature type="transmembrane region" description="Helical" evidence="1">
    <location>
        <begin position="32"/>
        <end position="56"/>
    </location>
</feature>